<dbReference type="Gene3D" id="3.90.1200.10">
    <property type="match status" value="1"/>
</dbReference>
<evidence type="ECO:0000313" key="1">
    <source>
        <dbReference type="EMBL" id="MBB6050277.1"/>
    </source>
</evidence>
<organism evidence="1 2">
    <name type="scientific">Armatimonas rosea</name>
    <dbReference type="NCBI Taxonomy" id="685828"/>
    <lineage>
        <taxon>Bacteria</taxon>
        <taxon>Bacillati</taxon>
        <taxon>Armatimonadota</taxon>
        <taxon>Armatimonadia</taxon>
        <taxon>Armatimonadales</taxon>
        <taxon>Armatimonadaceae</taxon>
        <taxon>Armatimonas</taxon>
    </lineage>
</organism>
<reference evidence="1 2" key="1">
    <citation type="submission" date="2020-08" db="EMBL/GenBank/DDBJ databases">
        <title>Genomic Encyclopedia of Type Strains, Phase IV (KMG-IV): sequencing the most valuable type-strain genomes for metagenomic binning, comparative biology and taxonomic classification.</title>
        <authorList>
            <person name="Goeker M."/>
        </authorList>
    </citation>
    <scope>NUCLEOTIDE SEQUENCE [LARGE SCALE GENOMIC DNA]</scope>
    <source>
        <strain evidence="1 2">DSM 23562</strain>
    </source>
</reference>
<keyword evidence="2" id="KW-1185">Reference proteome</keyword>
<sequence length="379" mass="41636">MTETENWQSAAEQALRTLWGEAITCTITDTFREQGRNRVYRLAVENGPVASVILKASLGDDENPYVVGDDAPRSAFSRFCNEWAGCEVLGPLGLGPVAYTGDPERGFYLMEDLGADAQSLADRLTGSDPTAAEAALFAYARSLGALHAATQESAAQWDALRTARGGAPPKPSVPGEFQSEVAKFGELAERYGVVLPESFVSELARIGVVVESPGDYLAFSPTDCCPDNHVLRGERVVFFDCEGARMRHALLDAAYLLAPFPTCWCTSKLPEGLPERLLAGYREHFPGGDDFEEQLTLVLAGWVLLTLTWDWAGNWEEEDHTWGLVTLRQRHLHRLENLLARPPLVALLPGVAQVAAELYGILKTRWADLEPMPLYPAFR</sequence>
<dbReference type="SUPFAM" id="SSF56112">
    <property type="entry name" value="Protein kinase-like (PK-like)"/>
    <property type="match status" value="1"/>
</dbReference>
<gene>
    <name evidence="1" type="ORF">HNQ39_002068</name>
</gene>
<protein>
    <recommendedName>
        <fullName evidence="3">Aminoglycoside phosphotransferase domain-containing protein</fullName>
    </recommendedName>
</protein>
<dbReference type="AlphaFoldDB" id="A0A7W9SP74"/>
<comment type="caution">
    <text evidence="1">The sequence shown here is derived from an EMBL/GenBank/DDBJ whole genome shotgun (WGS) entry which is preliminary data.</text>
</comment>
<name>A0A7W9SP74_ARMRO</name>
<evidence type="ECO:0008006" key="3">
    <source>
        <dbReference type="Google" id="ProtNLM"/>
    </source>
</evidence>
<proteinExistence type="predicted"/>
<dbReference type="RefSeq" id="WP_184194929.1">
    <property type="nucleotide sequence ID" value="NZ_JACHGW010000002.1"/>
</dbReference>
<dbReference type="InterPro" id="IPR011009">
    <property type="entry name" value="Kinase-like_dom_sf"/>
</dbReference>
<dbReference type="Proteomes" id="UP000520814">
    <property type="component" value="Unassembled WGS sequence"/>
</dbReference>
<accession>A0A7W9SP74</accession>
<dbReference type="EMBL" id="JACHGW010000002">
    <property type="protein sequence ID" value="MBB6050277.1"/>
    <property type="molecule type" value="Genomic_DNA"/>
</dbReference>
<evidence type="ECO:0000313" key="2">
    <source>
        <dbReference type="Proteomes" id="UP000520814"/>
    </source>
</evidence>